<accession>A0A7W9ATI5</accession>
<dbReference type="RefSeq" id="WP_235992522.1">
    <property type="nucleotide sequence ID" value="NZ_JACIJG010000001.1"/>
</dbReference>
<evidence type="ECO:0000256" key="1">
    <source>
        <dbReference type="ARBA" id="ARBA00011063"/>
    </source>
</evidence>
<dbReference type="InterPro" id="IPR036196">
    <property type="entry name" value="Ptyr_pPase_sf"/>
</dbReference>
<dbReference type="EMBL" id="JACIJG010000001">
    <property type="protein sequence ID" value="MBB5700277.1"/>
    <property type="molecule type" value="Genomic_DNA"/>
</dbReference>
<dbReference type="EC" id="3.1.3.48" evidence="2"/>
<evidence type="ECO:0000259" key="6">
    <source>
        <dbReference type="SMART" id="SM00226"/>
    </source>
</evidence>
<evidence type="ECO:0000313" key="7">
    <source>
        <dbReference type="EMBL" id="MBB5700277.1"/>
    </source>
</evidence>
<evidence type="ECO:0000313" key="8">
    <source>
        <dbReference type="Proteomes" id="UP000555546"/>
    </source>
</evidence>
<comment type="similarity">
    <text evidence="1">Belongs to the low molecular weight phosphotyrosine protein phosphatase family.</text>
</comment>
<gene>
    <name evidence="7" type="ORF">FHS76_000115</name>
</gene>
<evidence type="ECO:0000256" key="3">
    <source>
        <dbReference type="ARBA" id="ARBA00022801"/>
    </source>
</evidence>
<keyword evidence="4" id="KW-0904">Protein phosphatase</keyword>
<comment type="caution">
    <text evidence="7">The sequence shown here is derived from an EMBL/GenBank/DDBJ whole genome shotgun (WGS) entry which is preliminary data.</text>
</comment>
<protein>
    <recommendedName>
        <fullName evidence="2">protein-tyrosine-phosphatase</fullName>
        <ecNumber evidence="2">3.1.3.48</ecNumber>
    </recommendedName>
</protein>
<keyword evidence="3 7" id="KW-0378">Hydrolase</keyword>
<dbReference type="Pfam" id="PF01451">
    <property type="entry name" value="LMWPc"/>
    <property type="match status" value="1"/>
</dbReference>
<dbReference type="CDD" id="cd16343">
    <property type="entry name" value="LMWPTP"/>
    <property type="match status" value="1"/>
</dbReference>
<dbReference type="Proteomes" id="UP000555546">
    <property type="component" value="Unassembled WGS sequence"/>
</dbReference>
<dbReference type="AlphaFoldDB" id="A0A7W9ATI5"/>
<dbReference type="SMART" id="SM00226">
    <property type="entry name" value="LMWPc"/>
    <property type="match status" value="1"/>
</dbReference>
<dbReference type="PANTHER" id="PTHR11717:SF7">
    <property type="entry name" value="LOW MOLECULAR WEIGHT PHOSPHOTYROSINE PROTEIN PHOSPHATASE"/>
    <property type="match status" value="1"/>
</dbReference>
<dbReference type="InterPro" id="IPR023485">
    <property type="entry name" value="Ptyr_pPase"/>
</dbReference>
<dbReference type="Gene3D" id="3.40.50.2300">
    <property type="match status" value="1"/>
</dbReference>
<dbReference type="PRINTS" id="PR00719">
    <property type="entry name" value="LMWPTPASE"/>
</dbReference>
<feature type="active site" description="Nucleophile" evidence="5">
    <location>
        <position position="10"/>
    </location>
</feature>
<dbReference type="InterPro" id="IPR050438">
    <property type="entry name" value="LMW_PTPase"/>
</dbReference>
<sequence>MVPISILFVCAGNICRSPLAEGVMGHVLEKRGVRHVLVDSAGTNGYHTGQEPDGRSIRVAAQNGLDISAQRCRQLVAADFTRFDLILGMDHDNMRMIARRKPGNATSHIGLFTEVAEGKPVEIPDPFFGDTGDFELVYRMVLAASNALADQFWPVRATETRGQASSTI</sequence>
<dbReference type="GO" id="GO:0004725">
    <property type="term" value="F:protein tyrosine phosphatase activity"/>
    <property type="evidence" value="ECO:0007669"/>
    <property type="project" value="UniProtKB-EC"/>
</dbReference>
<feature type="active site" description="Proton donor" evidence="5">
    <location>
        <position position="125"/>
    </location>
</feature>
<evidence type="ECO:0000256" key="2">
    <source>
        <dbReference type="ARBA" id="ARBA00013064"/>
    </source>
</evidence>
<feature type="active site" evidence="5">
    <location>
        <position position="16"/>
    </location>
</feature>
<dbReference type="InterPro" id="IPR017867">
    <property type="entry name" value="Tyr_phospatase_low_mol_wt"/>
</dbReference>
<dbReference type="SUPFAM" id="SSF52788">
    <property type="entry name" value="Phosphotyrosine protein phosphatases I"/>
    <property type="match status" value="1"/>
</dbReference>
<dbReference type="PANTHER" id="PTHR11717">
    <property type="entry name" value="LOW MOLECULAR WEIGHT PROTEIN TYROSINE PHOSPHATASE"/>
    <property type="match status" value="1"/>
</dbReference>
<feature type="domain" description="Phosphotyrosine protein phosphatase I" evidence="6">
    <location>
        <begin position="4"/>
        <end position="151"/>
    </location>
</feature>
<evidence type="ECO:0000256" key="5">
    <source>
        <dbReference type="PIRSR" id="PIRSR617867-1"/>
    </source>
</evidence>
<organism evidence="7 8">
    <name type="scientific">Brucella daejeonensis</name>
    <dbReference type="NCBI Taxonomy" id="659015"/>
    <lineage>
        <taxon>Bacteria</taxon>
        <taxon>Pseudomonadati</taxon>
        <taxon>Pseudomonadota</taxon>
        <taxon>Alphaproteobacteria</taxon>
        <taxon>Hyphomicrobiales</taxon>
        <taxon>Brucellaceae</taxon>
        <taxon>Brucella/Ochrobactrum group</taxon>
        <taxon>Brucella</taxon>
    </lineage>
</organism>
<name>A0A7W9ATI5_9HYPH</name>
<reference evidence="7 8" key="1">
    <citation type="submission" date="2020-08" db="EMBL/GenBank/DDBJ databases">
        <title>Genomic Encyclopedia of Type Strains, Phase IV (KMG-IV): sequencing the most valuable type-strain genomes for metagenomic binning, comparative biology and taxonomic classification.</title>
        <authorList>
            <person name="Goeker M."/>
        </authorList>
    </citation>
    <scope>NUCLEOTIDE SEQUENCE [LARGE SCALE GENOMIC DNA]</scope>
    <source>
        <strain evidence="7 8">DSM 26944</strain>
    </source>
</reference>
<evidence type="ECO:0000256" key="4">
    <source>
        <dbReference type="ARBA" id="ARBA00022912"/>
    </source>
</evidence>
<proteinExistence type="inferred from homology"/>
<keyword evidence="8" id="KW-1185">Reference proteome</keyword>